<name>A0ABR9NY02_9BACT</name>
<dbReference type="InterPro" id="IPR027417">
    <property type="entry name" value="P-loop_NTPase"/>
</dbReference>
<evidence type="ECO:0000313" key="1">
    <source>
        <dbReference type="EMBL" id="MBE2889123.1"/>
    </source>
</evidence>
<gene>
    <name evidence="1" type="ORF">IIE05_14250</name>
</gene>
<protein>
    <recommendedName>
        <fullName evidence="3">Restriction endonuclease type IV Mrr domain-containing protein</fullName>
    </recommendedName>
</protein>
<organism evidence="1 2">
    <name type="scientific">Geobacter anodireducens</name>
    <dbReference type="NCBI Taxonomy" id="1340425"/>
    <lineage>
        <taxon>Bacteria</taxon>
        <taxon>Pseudomonadati</taxon>
        <taxon>Thermodesulfobacteriota</taxon>
        <taxon>Desulfuromonadia</taxon>
        <taxon>Geobacterales</taxon>
        <taxon>Geobacteraceae</taxon>
        <taxon>Geobacter</taxon>
    </lineage>
</organism>
<proteinExistence type="predicted"/>
<dbReference type="Proteomes" id="UP000618926">
    <property type="component" value="Unassembled WGS sequence"/>
</dbReference>
<dbReference type="SUPFAM" id="SSF52540">
    <property type="entry name" value="P-loop containing nucleoside triphosphate hydrolases"/>
    <property type="match status" value="1"/>
</dbReference>
<evidence type="ECO:0008006" key="3">
    <source>
        <dbReference type="Google" id="ProtNLM"/>
    </source>
</evidence>
<accession>A0ABR9NY02</accession>
<dbReference type="EMBL" id="JADBFD010000022">
    <property type="protein sequence ID" value="MBE2889123.1"/>
    <property type="molecule type" value="Genomic_DNA"/>
</dbReference>
<evidence type="ECO:0000313" key="2">
    <source>
        <dbReference type="Proteomes" id="UP000618926"/>
    </source>
</evidence>
<dbReference type="RefSeq" id="WP_192905838.1">
    <property type="nucleotide sequence ID" value="NZ_JADBFD010000022.1"/>
</dbReference>
<keyword evidence="2" id="KW-1185">Reference proteome</keyword>
<sequence>MSDLLDVTGDDIARLDDSSLRTLVGLLCEADYRSAGLPVKGILWGGNQDARDGGLDVVVRGEADPPATSFVPRKRTGFQVKKPDMPRGEILKEMKPGGSLRDEIRDLIAVRGAYIIVSSTGSTTDPALRNRTDAMKEAISKEADHSDLFLDFYDRGRVATWVRCHPSLVLWVRNKVGRQLTGWRPYENWANSPGGVEEEYLLDEGLRLHDGTRRRDEGMSIEDGLLRLRTALSTPGTSVRLAGLSGVGKTRLVQALFDDRLGTHALKPSQVFYADISDGPNPDPKILAEQLIADKSRAVIIVDNCPPDLHRRLTQTCSKSHSTVSLLTVEYDIREDLPEETSVFRLEPASLDLIEKIIRHRFRHISEVDARSIANFSGGNARVAIALSNTVENGETLSGFKDEELFQRLFRQRHDPSETLLKSAEVCSLVYSFEGTDIDSAKSELVFLASLVGKESTDLYRDVNTLKDRGLVQSRSVWRAVLPHAIANRLAKRALDSIPQTVLVKTFLAEGSERLIKSFTRRLSYLHDSDTAISIVNEWLSPEGWLGKENCNFNPFGMEVFKNIAPVSPEGVLKAVERAATGSDNGKFASRDNPHFYEYVSILRHIAYDQDLFVRSVGLLCQFALSERPGENYNSIRNVLKSLFFIYLSGTHAPAGVRAAVIKDLVASEDPGRQQLGLDLLDATLEAWHFSASSDFDFGARPRDYGFYPKNRKEIRDWYEIFIALCTEVATSTSPLTEDGRRILSNNFRGLWTKAGMYEVLEQSAILIHRQTPWNEGWIQIKGIMRYDGKGFSKELLERLHALEKHLRPDDLLERARTFALCKDHCAFDLVDAMDEDDDASSAWNRAEETTRLIGIEVANDDEILQTLLPDLLSQHGMRLFSFGKGLAAGRTDKAEIWQFLRSGIVEVVPEKRQISLLMGYLAACAEQDPTFYNRTLDALVVDELLGEWFPIFQTTSQVDALGVKRLHASLDVGRAPIDTYQNIGYGRAHELISDDDLAELLLHILSKQDGLAVAVEILNMRFHGNADARQHSSNLVDVSREVLSLYPFPNERGRRDNQDYELNQIANVGIIGKGGYNAALKLCENIIDAVVNNKIYSFDYPELFNTIARLQPRVFLDQFIGNEKVEKYHRKRIFENGIDERHNNPLNQISEEDLESWCDEDPVKRYPLAASVVQAFSKSGEPEQFEWKPIVYSLLQKAPDVGEVLENIAGSLYPSSWSGSLADALQRRVVLLEKLFDHDNAEIGAWARSQYRTLLEEIKGERECEESRNRERNESFE</sequence>
<reference evidence="1 2" key="1">
    <citation type="submission" date="2020-10" db="EMBL/GenBank/DDBJ databases">
        <title>Investigation of anaerobic biodegradation of phenanthrene by a sulfate-dependent Geobacter anodireducens strain PheS2.</title>
        <authorList>
            <person name="Zhang Z."/>
        </authorList>
    </citation>
    <scope>NUCLEOTIDE SEQUENCE [LARGE SCALE GENOMIC DNA]</scope>
    <source>
        <strain evidence="1 2">PheS2</strain>
    </source>
</reference>
<comment type="caution">
    <text evidence="1">The sequence shown here is derived from an EMBL/GenBank/DDBJ whole genome shotgun (WGS) entry which is preliminary data.</text>
</comment>